<proteinExistence type="predicted"/>
<protein>
    <recommendedName>
        <fullName evidence="4">DUF4412 domain-containing protein</fullName>
    </recommendedName>
</protein>
<name>A0A4Y6UBB5_9PROT</name>
<sequence>MAVAPQAQAQVQPTPVAGSTVHPPLTPLHDVTVTYLFRAQHRPGEKDMGPEKPVTVSFGQTGDRVRIESAGAKGVTILDRPAQKVTLISNGERSYIQFLPLHGLRNPFMLDLNMQYKPGAMAKVAGVPCQQWAITSPQGHADACITADGVILSEHGVDADGIAGQLDATAVHYGPLPASLFEPPAGYKKVTPPQVGSTKAPSATNH</sequence>
<evidence type="ECO:0000313" key="3">
    <source>
        <dbReference type="Proteomes" id="UP000318709"/>
    </source>
</evidence>
<dbReference type="AlphaFoldDB" id="A0A4Y6UBB5"/>
<gene>
    <name evidence="2" type="ORF">E3E12_05655</name>
</gene>
<feature type="region of interest" description="Disordered" evidence="1">
    <location>
        <begin position="1"/>
        <end position="25"/>
    </location>
</feature>
<dbReference type="EMBL" id="CP038231">
    <property type="protein sequence ID" value="QDH13756.1"/>
    <property type="molecule type" value="Genomic_DNA"/>
</dbReference>
<reference evidence="2 3" key="1">
    <citation type="submission" date="2019-03" db="EMBL/GenBank/DDBJ databases">
        <title>The complete genome sequence of Swingsia_sp. F3b2 LMG30590(T).</title>
        <authorList>
            <person name="Chua K.-O."/>
            <person name="Chan K.-G."/>
            <person name="See-Too W.-S."/>
        </authorList>
    </citation>
    <scope>NUCLEOTIDE SEQUENCE [LARGE SCALE GENOMIC DNA]</scope>
    <source>
        <strain evidence="2 3">F3b2</strain>
    </source>
</reference>
<evidence type="ECO:0000313" key="2">
    <source>
        <dbReference type="EMBL" id="QDH13756.1"/>
    </source>
</evidence>
<keyword evidence="3" id="KW-1185">Reference proteome</keyword>
<dbReference type="Proteomes" id="UP000318709">
    <property type="component" value="Chromosome"/>
</dbReference>
<feature type="compositionally biased region" description="Polar residues" evidence="1">
    <location>
        <begin position="194"/>
        <end position="206"/>
    </location>
</feature>
<dbReference type="KEGG" id="swf:E3E12_05655"/>
<dbReference type="OrthoDB" id="7268862at2"/>
<accession>A0A4Y6UBB5</accession>
<feature type="region of interest" description="Disordered" evidence="1">
    <location>
        <begin position="187"/>
        <end position="206"/>
    </location>
</feature>
<dbReference type="RefSeq" id="WP_141443464.1">
    <property type="nucleotide sequence ID" value="NZ_CP038231.1"/>
</dbReference>
<organism evidence="2 3">
    <name type="scientific">Formicincola oecophyllae</name>
    <dbReference type="NCBI Taxonomy" id="2558361"/>
    <lineage>
        <taxon>Bacteria</taxon>
        <taxon>Pseudomonadati</taxon>
        <taxon>Pseudomonadota</taxon>
        <taxon>Alphaproteobacteria</taxon>
        <taxon>Acetobacterales</taxon>
        <taxon>Acetobacteraceae</taxon>
        <taxon>Formicincola</taxon>
    </lineage>
</organism>
<evidence type="ECO:0008006" key="4">
    <source>
        <dbReference type="Google" id="ProtNLM"/>
    </source>
</evidence>
<feature type="compositionally biased region" description="Low complexity" evidence="1">
    <location>
        <begin position="1"/>
        <end position="17"/>
    </location>
</feature>
<evidence type="ECO:0000256" key="1">
    <source>
        <dbReference type="SAM" id="MobiDB-lite"/>
    </source>
</evidence>